<name>A0A841H053_9BACT</name>
<sequence>MDGKAPDAALASGAFLCGGGMRMIGLTVCVTSHSCVRTVWPSPRVLRTTTLSHERMWEREHTPVRWGNGFGARSRACVRRLKPRLEEHEVRLRGLRPTRCVFLMQLKPRTAPVGNVSGVPASGAADSFAQDTVRGANFRLPH</sequence>
<reference evidence="1 2" key="1">
    <citation type="submission" date="2020-08" db="EMBL/GenBank/DDBJ databases">
        <title>Genomic Encyclopedia of Type Strains, Phase IV (KMG-IV): sequencing the most valuable type-strain genomes for metagenomic binning, comparative biology and taxonomic classification.</title>
        <authorList>
            <person name="Goeker M."/>
        </authorList>
    </citation>
    <scope>NUCLEOTIDE SEQUENCE [LARGE SCALE GENOMIC DNA]</scope>
    <source>
        <strain evidence="1 2">DSM 29007</strain>
    </source>
</reference>
<evidence type="ECO:0000313" key="1">
    <source>
        <dbReference type="EMBL" id="MBB6071309.1"/>
    </source>
</evidence>
<protein>
    <submittedName>
        <fullName evidence="1">Uncharacterized protein</fullName>
    </submittedName>
</protein>
<dbReference type="Proteomes" id="UP000582837">
    <property type="component" value="Unassembled WGS sequence"/>
</dbReference>
<evidence type="ECO:0000313" key="2">
    <source>
        <dbReference type="Proteomes" id="UP000582837"/>
    </source>
</evidence>
<dbReference type="AlphaFoldDB" id="A0A841H053"/>
<accession>A0A841H053</accession>
<comment type="caution">
    <text evidence="1">The sequence shown here is derived from an EMBL/GenBank/DDBJ whole genome shotgun (WGS) entry which is preliminary data.</text>
</comment>
<gene>
    <name evidence="1" type="ORF">HNQ61_002933</name>
</gene>
<proteinExistence type="predicted"/>
<organism evidence="1 2">
    <name type="scientific">Longimicrobium terrae</name>
    <dbReference type="NCBI Taxonomy" id="1639882"/>
    <lineage>
        <taxon>Bacteria</taxon>
        <taxon>Pseudomonadati</taxon>
        <taxon>Gemmatimonadota</taxon>
        <taxon>Longimicrobiia</taxon>
        <taxon>Longimicrobiales</taxon>
        <taxon>Longimicrobiaceae</taxon>
        <taxon>Longimicrobium</taxon>
    </lineage>
</organism>
<dbReference type="EMBL" id="JACHIA010000007">
    <property type="protein sequence ID" value="MBB6071309.1"/>
    <property type="molecule type" value="Genomic_DNA"/>
</dbReference>
<keyword evidence="2" id="KW-1185">Reference proteome</keyword>